<dbReference type="Proteomes" id="UP000250434">
    <property type="component" value="Chromosome"/>
</dbReference>
<dbReference type="SUPFAM" id="SSF56112">
    <property type="entry name" value="Protein kinase-like (PK-like)"/>
    <property type="match status" value="1"/>
</dbReference>
<accession>A0A344L537</accession>
<evidence type="ECO:0000313" key="3">
    <source>
        <dbReference type="Proteomes" id="UP000250434"/>
    </source>
</evidence>
<dbReference type="Gene3D" id="3.90.1200.10">
    <property type="match status" value="1"/>
</dbReference>
<reference evidence="2 3" key="1">
    <citation type="submission" date="2016-04" db="EMBL/GenBank/DDBJ databases">
        <title>Complete genome sequence and analysis of deep-sea sediment isolate, Amycolatopsis sp. WP1.</title>
        <authorList>
            <person name="Wang H."/>
            <person name="Chen S."/>
            <person name="Wu Q."/>
        </authorList>
    </citation>
    <scope>NUCLEOTIDE SEQUENCE [LARGE SCALE GENOMIC DNA]</scope>
    <source>
        <strain evidence="2 3">WP1</strain>
    </source>
</reference>
<dbReference type="Pfam" id="PF01636">
    <property type="entry name" value="APH"/>
    <property type="match status" value="1"/>
</dbReference>
<protein>
    <recommendedName>
        <fullName evidence="1">Aminoglycoside phosphotransferase domain-containing protein</fullName>
    </recommendedName>
</protein>
<organism evidence="2 3">
    <name type="scientific">Amycolatopsis albispora</name>
    <dbReference type="NCBI Taxonomy" id="1804986"/>
    <lineage>
        <taxon>Bacteria</taxon>
        <taxon>Bacillati</taxon>
        <taxon>Actinomycetota</taxon>
        <taxon>Actinomycetes</taxon>
        <taxon>Pseudonocardiales</taxon>
        <taxon>Pseudonocardiaceae</taxon>
        <taxon>Amycolatopsis</taxon>
    </lineage>
</organism>
<dbReference type="EMBL" id="CP015163">
    <property type="protein sequence ID" value="AXB43161.1"/>
    <property type="molecule type" value="Genomic_DNA"/>
</dbReference>
<dbReference type="KEGG" id="aab:A4R43_11860"/>
<evidence type="ECO:0000259" key="1">
    <source>
        <dbReference type="Pfam" id="PF01636"/>
    </source>
</evidence>
<gene>
    <name evidence="2" type="ORF">A4R43_11860</name>
</gene>
<name>A0A344L537_9PSEU</name>
<sequence>MITMSSAAGELERALGVPVTPWQRAGEFHNQHFRADGSFVKVLDNPACHRHAIQAAPLAEALVPRTPRLLGYGELGPDRWWLSYEWVELAPFDPVPEAVETAGEMLGRLHRASAALDLTDRLDHLDPRAELDHRLSVLDRIDGEAAARVRRVRDRFDGVELTGPPVLLHGDVHWKNFGVDERGAIWWFDWEDAGCGHPLLDFGELAAFPLSDPAVRDAFLRGYHRHADPVYPWPEAMALVRLHTVAGVLVYALARDLPKFARQGFALLEALETP</sequence>
<dbReference type="OrthoDB" id="9781848at2"/>
<keyword evidence="3" id="KW-1185">Reference proteome</keyword>
<proteinExistence type="predicted"/>
<feature type="domain" description="Aminoglycoside phosphotransferase" evidence="1">
    <location>
        <begin position="56"/>
        <end position="231"/>
    </location>
</feature>
<dbReference type="AlphaFoldDB" id="A0A344L537"/>
<dbReference type="InterPro" id="IPR011009">
    <property type="entry name" value="Kinase-like_dom_sf"/>
</dbReference>
<dbReference type="InterPro" id="IPR002575">
    <property type="entry name" value="Aminoglycoside_PTrfase"/>
</dbReference>
<evidence type="ECO:0000313" key="2">
    <source>
        <dbReference type="EMBL" id="AXB43161.1"/>
    </source>
</evidence>